<dbReference type="Proteomes" id="UP000824120">
    <property type="component" value="Chromosome 11"/>
</dbReference>
<evidence type="ECO:0000313" key="4">
    <source>
        <dbReference type="Proteomes" id="UP000824120"/>
    </source>
</evidence>
<keyword evidence="4" id="KW-1185">Reference proteome</keyword>
<protein>
    <submittedName>
        <fullName evidence="3">Uncharacterized protein</fullName>
    </submittedName>
</protein>
<gene>
    <name evidence="3" type="ORF">H5410_055631</name>
</gene>
<organism evidence="3 4">
    <name type="scientific">Solanum commersonii</name>
    <name type="common">Commerson's wild potato</name>
    <name type="synonym">Commerson's nightshade</name>
    <dbReference type="NCBI Taxonomy" id="4109"/>
    <lineage>
        <taxon>Eukaryota</taxon>
        <taxon>Viridiplantae</taxon>
        <taxon>Streptophyta</taxon>
        <taxon>Embryophyta</taxon>
        <taxon>Tracheophyta</taxon>
        <taxon>Spermatophyta</taxon>
        <taxon>Magnoliopsida</taxon>
        <taxon>eudicotyledons</taxon>
        <taxon>Gunneridae</taxon>
        <taxon>Pentapetalae</taxon>
        <taxon>asterids</taxon>
        <taxon>lamiids</taxon>
        <taxon>Solanales</taxon>
        <taxon>Solanaceae</taxon>
        <taxon>Solanoideae</taxon>
        <taxon>Solaneae</taxon>
        <taxon>Solanum</taxon>
    </lineage>
</organism>
<evidence type="ECO:0000256" key="1">
    <source>
        <dbReference type="SAM" id="MobiDB-lite"/>
    </source>
</evidence>
<evidence type="ECO:0000313" key="3">
    <source>
        <dbReference type="EMBL" id="KAG5575497.1"/>
    </source>
</evidence>
<feature type="region of interest" description="Disordered" evidence="1">
    <location>
        <begin position="235"/>
        <end position="261"/>
    </location>
</feature>
<proteinExistence type="predicted"/>
<sequence length="261" mass="29326">MFAKLLRLVAPLCRLVICHPVPPADSSILASRLEIDMEAGIENNYNKLGHTRDVCYSPWYGSGQNKQVNTEKKSDLKHVERLLTRLARGENALPEILLLPEAPSSSVQTKASYAMKTPESFAQAINPELTKTVPTKTIPKEESFEFIVSQALPLMALNKEYESIDIERIQHLCKQIQVKGWVPRQPNVKVQEKARSSSKKLSKATLKQKLKEAMDNLDDYDEDQIMKMIEDAASIESSSEDNGDMCNPKGSALAYMEPNYE</sequence>
<reference evidence="3 4" key="1">
    <citation type="submission" date="2020-09" db="EMBL/GenBank/DDBJ databases">
        <title>De no assembly of potato wild relative species, Solanum commersonii.</title>
        <authorList>
            <person name="Cho K."/>
        </authorList>
    </citation>
    <scope>NUCLEOTIDE SEQUENCE [LARGE SCALE GENOMIC DNA]</scope>
    <source>
        <strain evidence="3">LZ3.2</strain>
        <tissue evidence="3">Leaf</tissue>
    </source>
</reference>
<feature type="chain" id="PRO_5039943816" evidence="2">
    <location>
        <begin position="19"/>
        <end position="261"/>
    </location>
</feature>
<dbReference type="AlphaFoldDB" id="A0A9J5WI39"/>
<evidence type="ECO:0000256" key="2">
    <source>
        <dbReference type="SAM" id="SignalP"/>
    </source>
</evidence>
<accession>A0A9J5WI39</accession>
<name>A0A9J5WI39_SOLCO</name>
<feature type="signal peptide" evidence="2">
    <location>
        <begin position="1"/>
        <end position="18"/>
    </location>
</feature>
<comment type="caution">
    <text evidence="3">The sequence shown here is derived from an EMBL/GenBank/DDBJ whole genome shotgun (WGS) entry which is preliminary data.</text>
</comment>
<keyword evidence="2" id="KW-0732">Signal</keyword>
<dbReference type="EMBL" id="JACXVP010000011">
    <property type="protein sequence ID" value="KAG5575497.1"/>
    <property type="molecule type" value="Genomic_DNA"/>
</dbReference>